<sequence length="373" mass="39828">MRLSSFVAPTLVSAVAAADHKPSEAYILRSRLPSPDASASIPHELAEAVLLQRLSTPDRSYPLGSLPDTVSQDDAVAMISQLGKPSMPLFQQAARDQPHQLVIEFSGVTADNYDQIKGAIPRVPLAFTSEHTVSLSATANTKKCAFGPSISLSRGDCWDGNTQYLRYDVTKDTDVVKQLAINLASLKSAAKDGRMETVFLLNGPELSHGRRREEKPMTEAGNTFGAAHPGTTGASRISDEDPVPLESVSFAAPTGIIPSCFKTEEACMKATNNCTGHGQCAQKYSQSEGSISCFHCKCMHTREKGKSGQETMRRWGGSACQKIDISTPFWLFAGVGIALAVTIGFCITLLYNVGEEKLPGVIGAGVSRGSSSK</sequence>
<evidence type="ECO:0000313" key="5">
    <source>
        <dbReference type="Proteomes" id="UP000070501"/>
    </source>
</evidence>
<feature type="compositionally biased region" description="Basic and acidic residues" evidence="1">
    <location>
        <begin position="207"/>
        <end position="217"/>
    </location>
</feature>
<keyword evidence="2" id="KW-0472">Membrane</keyword>
<keyword evidence="2" id="KW-1133">Transmembrane helix</keyword>
<keyword evidence="2" id="KW-0812">Transmembrane</keyword>
<dbReference type="PANTHER" id="PTHR36853:SF1">
    <property type="entry name" value="DUF3844 DOMAIN-CONTAINING PROTEIN"/>
    <property type="match status" value="1"/>
</dbReference>
<proteinExistence type="predicted"/>
<evidence type="ECO:0000256" key="2">
    <source>
        <dbReference type="SAM" id="Phobius"/>
    </source>
</evidence>
<dbReference type="PANTHER" id="PTHR36853">
    <property type="entry name" value="EXPRESSED PROTEIN"/>
    <property type="match status" value="1"/>
</dbReference>
<evidence type="ECO:0000259" key="3">
    <source>
        <dbReference type="Pfam" id="PF12955"/>
    </source>
</evidence>
<evidence type="ECO:0000256" key="1">
    <source>
        <dbReference type="SAM" id="MobiDB-lite"/>
    </source>
</evidence>
<evidence type="ECO:0000313" key="4">
    <source>
        <dbReference type="EMBL" id="KXJ96238.1"/>
    </source>
</evidence>
<name>A0A136JGK4_9PEZI</name>
<dbReference type="Pfam" id="PF12955">
    <property type="entry name" value="Vps3844_C"/>
    <property type="match status" value="1"/>
</dbReference>
<keyword evidence="5" id="KW-1185">Reference proteome</keyword>
<dbReference type="InParanoid" id="A0A136JGK4"/>
<dbReference type="AlphaFoldDB" id="A0A136JGK4"/>
<dbReference type="Proteomes" id="UP000070501">
    <property type="component" value="Unassembled WGS sequence"/>
</dbReference>
<dbReference type="InterPro" id="IPR053065">
    <property type="entry name" value="Archenteron_Induction-Rel"/>
</dbReference>
<feature type="domain" description="Vacuolar sorting protein Vps3844 C-terminal" evidence="3">
    <location>
        <begin position="260"/>
        <end position="364"/>
    </location>
</feature>
<feature type="region of interest" description="Disordered" evidence="1">
    <location>
        <begin position="207"/>
        <end position="239"/>
    </location>
</feature>
<organism evidence="4 5">
    <name type="scientific">Microdochium bolleyi</name>
    <dbReference type="NCBI Taxonomy" id="196109"/>
    <lineage>
        <taxon>Eukaryota</taxon>
        <taxon>Fungi</taxon>
        <taxon>Dikarya</taxon>
        <taxon>Ascomycota</taxon>
        <taxon>Pezizomycotina</taxon>
        <taxon>Sordariomycetes</taxon>
        <taxon>Xylariomycetidae</taxon>
        <taxon>Xylariales</taxon>
        <taxon>Microdochiaceae</taxon>
        <taxon>Microdochium</taxon>
    </lineage>
</organism>
<dbReference type="STRING" id="196109.A0A136JGK4"/>
<protein>
    <recommendedName>
        <fullName evidence="3">Vacuolar sorting protein Vps3844 C-terminal domain-containing protein</fullName>
    </recommendedName>
</protein>
<accession>A0A136JGK4</accession>
<dbReference type="EMBL" id="KQ964246">
    <property type="protein sequence ID" value="KXJ96238.1"/>
    <property type="molecule type" value="Genomic_DNA"/>
</dbReference>
<dbReference type="InterPro" id="IPR024382">
    <property type="entry name" value="Vps3844_C"/>
</dbReference>
<feature type="transmembrane region" description="Helical" evidence="2">
    <location>
        <begin position="329"/>
        <end position="351"/>
    </location>
</feature>
<dbReference type="GO" id="GO:0005783">
    <property type="term" value="C:endoplasmic reticulum"/>
    <property type="evidence" value="ECO:0007669"/>
    <property type="project" value="TreeGrafter"/>
</dbReference>
<reference evidence="5" key="1">
    <citation type="submission" date="2016-02" db="EMBL/GenBank/DDBJ databases">
        <title>Draft genome sequence of Microdochium bolleyi, a fungal endophyte of beachgrass.</title>
        <authorList>
            <consortium name="DOE Joint Genome Institute"/>
            <person name="David A.S."/>
            <person name="May G."/>
            <person name="Haridas S."/>
            <person name="Lim J."/>
            <person name="Wang M."/>
            <person name="Labutti K."/>
            <person name="Lipzen A."/>
            <person name="Barry K."/>
            <person name="Grigoriev I.V."/>
        </authorList>
    </citation>
    <scope>NUCLEOTIDE SEQUENCE [LARGE SCALE GENOMIC DNA]</scope>
    <source>
        <strain evidence="5">J235TASD1</strain>
    </source>
</reference>
<dbReference type="OrthoDB" id="5583277at2759"/>
<gene>
    <name evidence="4" type="ORF">Micbo1qcDRAFT_231312</name>
</gene>